<dbReference type="AlphaFoldDB" id="A0A915JTM7"/>
<keyword evidence="1" id="KW-1185">Reference proteome</keyword>
<proteinExistence type="predicted"/>
<sequence length="96" mass="11213">MIVGNLPRFLSNYKSCSLGENNHRQSATQQDIYDEKHDSIYPIGVLNNWLKNLEYFFLKIVSMTRKSSSGQYDAYFTPRWKCYPLLSKVNELGNLI</sequence>
<evidence type="ECO:0000313" key="1">
    <source>
        <dbReference type="Proteomes" id="UP000887565"/>
    </source>
</evidence>
<name>A0A915JTM7_ROMCU</name>
<protein>
    <submittedName>
        <fullName evidence="2">Uncharacterized protein</fullName>
    </submittedName>
</protein>
<evidence type="ECO:0000313" key="2">
    <source>
        <dbReference type="WBParaSite" id="nRc.2.0.1.t29172-RA"/>
    </source>
</evidence>
<dbReference type="WBParaSite" id="nRc.2.0.1.t29172-RA">
    <property type="protein sequence ID" value="nRc.2.0.1.t29172-RA"/>
    <property type="gene ID" value="nRc.2.0.1.g29172"/>
</dbReference>
<organism evidence="1 2">
    <name type="scientific">Romanomermis culicivorax</name>
    <name type="common">Nematode worm</name>
    <dbReference type="NCBI Taxonomy" id="13658"/>
    <lineage>
        <taxon>Eukaryota</taxon>
        <taxon>Metazoa</taxon>
        <taxon>Ecdysozoa</taxon>
        <taxon>Nematoda</taxon>
        <taxon>Enoplea</taxon>
        <taxon>Dorylaimia</taxon>
        <taxon>Mermithida</taxon>
        <taxon>Mermithoidea</taxon>
        <taxon>Mermithidae</taxon>
        <taxon>Romanomermis</taxon>
    </lineage>
</organism>
<reference evidence="2" key="1">
    <citation type="submission" date="2022-11" db="UniProtKB">
        <authorList>
            <consortium name="WormBaseParasite"/>
        </authorList>
    </citation>
    <scope>IDENTIFICATION</scope>
</reference>
<accession>A0A915JTM7</accession>
<dbReference type="Proteomes" id="UP000887565">
    <property type="component" value="Unplaced"/>
</dbReference>